<evidence type="ECO:0000313" key="1">
    <source>
        <dbReference type="EMBL" id="KAK2024072.1"/>
    </source>
</evidence>
<dbReference type="SUPFAM" id="SSF54695">
    <property type="entry name" value="POZ domain"/>
    <property type="match status" value="1"/>
</dbReference>
<dbReference type="Proteomes" id="UP001232148">
    <property type="component" value="Unassembled WGS sequence"/>
</dbReference>
<name>A0AAD9LX61_9PEZI</name>
<dbReference type="AlphaFoldDB" id="A0AAD9LX61"/>
<evidence type="ECO:0000313" key="2">
    <source>
        <dbReference type="Proteomes" id="UP001232148"/>
    </source>
</evidence>
<protein>
    <recommendedName>
        <fullName evidence="3">Nuclear pore protein</fullName>
    </recommendedName>
</protein>
<dbReference type="EMBL" id="MU842976">
    <property type="protein sequence ID" value="KAK2024072.1"/>
    <property type="molecule type" value="Genomic_DNA"/>
</dbReference>
<gene>
    <name evidence="1" type="ORF">LX32DRAFT_599429</name>
</gene>
<dbReference type="InterPro" id="IPR011333">
    <property type="entry name" value="SKP1/BTB/POZ_sf"/>
</dbReference>
<organism evidence="1 2">
    <name type="scientific">Colletotrichum zoysiae</name>
    <dbReference type="NCBI Taxonomy" id="1216348"/>
    <lineage>
        <taxon>Eukaryota</taxon>
        <taxon>Fungi</taxon>
        <taxon>Dikarya</taxon>
        <taxon>Ascomycota</taxon>
        <taxon>Pezizomycotina</taxon>
        <taxon>Sordariomycetes</taxon>
        <taxon>Hypocreomycetidae</taxon>
        <taxon>Glomerellales</taxon>
        <taxon>Glomerellaceae</taxon>
        <taxon>Colletotrichum</taxon>
        <taxon>Colletotrichum graminicola species complex</taxon>
    </lineage>
</organism>
<evidence type="ECO:0008006" key="3">
    <source>
        <dbReference type="Google" id="ProtNLM"/>
    </source>
</evidence>
<reference evidence="1" key="1">
    <citation type="submission" date="2021-06" db="EMBL/GenBank/DDBJ databases">
        <title>Comparative genomics, transcriptomics and evolutionary studies reveal genomic signatures of adaptation to plant cell wall in hemibiotrophic fungi.</title>
        <authorList>
            <consortium name="DOE Joint Genome Institute"/>
            <person name="Baroncelli R."/>
            <person name="Diaz J.F."/>
            <person name="Benocci T."/>
            <person name="Peng M."/>
            <person name="Battaglia E."/>
            <person name="Haridas S."/>
            <person name="Andreopoulos W."/>
            <person name="Labutti K."/>
            <person name="Pangilinan J."/>
            <person name="Floch G.L."/>
            <person name="Makela M.R."/>
            <person name="Henrissat B."/>
            <person name="Grigoriev I.V."/>
            <person name="Crouch J.A."/>
            <person name="De Vries R.P."/>
            <person name="Sukno S.A."/>
            <person name="Thon M.R."/>
        </authorList>
    </citation>
    <scope>NUCLEOTIDE SEQUENCE</scope>
    <source>
        <strain evidence="1">MAFF235873</strain>
    </source>
</reference>
<sequence>MPSQSGDQVFYLDSRGDLTLRIGQKDAEEPYQLVVCSRTVARSSAVFRAMLFGGFAESKSEGESSWVVDLPDDEHHLMFLLLTIIHGNFTFLPEKLNPEELYQLLIVADKYDMVHTLRPMLATWYQPHLETAAIAGNETFLWVAWVLGDKKTFENLALRLVLYSKVDEGGQLLDSNRNHFSKHRPLGPLGILERIAHTREDIIRKIFLLLHETIQARLDNRGCSKYADYPMHELKLNIQQLNSTHMTAPLYLGSVNHLESLIRKTGFDCVCKVLHSECNPLHHIRTEIRQLVKAVSPLVSDAEVERLRKQANKSGLGLKRPTEMDES</sequence>
<proteinExistence type="predicted"/>
<accession>A0AAD9LX61</accession>
<comment type="caution">
    <text evidence="1">The sequence shown here is derived from an EMBL/GenBank/DDBJ whole genome shotgun (WGS) entry which is preliminary data.</text>
</comment>
<keyword evidence="2" id="KW-1185">Reference proteome</keyword>
<dbReference type="Gene3D" id="3.30.710.10">
    <property type="entry name" value="Potassium Channel Kv1.1, Chain A"/>
    <property type="match status" value="1"/>
</dbReference>